<evidence type="ECO:0000256" key="3">
    <source>
        <dbReference type="ARBA" id="ARBA00022832"/>
    </source>
</evidence>
<evidence type="ECO:0000256" key="2">
    <source>
        <dbReference type="ARBA" id="ARBA00005254"/>
    </source>
</evidence>
<dbReference type="RefSeq" id="WP_378415329.1">
    <property type="nucleotide sequence ID" value="NZ_JBHSFO010000003.1"/>
</dbReference>
<evidence type="ECO:0000256" key="1">
    <source>
        <dbReference type="ARBA" id="ARBA00002994"/>
    </source>
</evidence>
<comment type="catalytic activity">
    <reaction evidence="4">
        <text>a (3S)-3-hydroxyacyl-CoA = a (2E)-enoyl-CoA + H2O</text>
        <dbReference type="Rhea" id="RHEA:16105"/>
        <dbReference type="ChEBI" id="CHEBI:15377"/>
        <dbReference type="ChEBI" id="CHEBI:57318"/>
        <dbReference type="ChEBI" id="CHEBI:58856"/>
        <dbReference type="EC" id="4.2.1.17"/>
    </reaction>
</comment>
<keyword evidence="3" id="KW-0276">Fatty acid metabolism</keyword>
<dbReference type="PROSITE" id="PS00166">
    <property type="entry name" value="ENOYL_COA_HYDRATASE"/>
    <property type="match status" value="1"/>
</dbReference>
<dbReference type="SUPFAM" id="SSF52096">
    <property type="entry name" value="ClpP/crotonase"/>
    <property type="match status" value="1"/>
</dbReference>
<comment type="function">
    <text evidence="1">Could possibly oxidize fatty acids using specific components.</text>
</comment>
<dbReference type="EMBL" id="JBHSFO010000003">
    <property type="protein sequence ID" value="MFC4603376.1"/>
    <property type="molecule type" value="Genomic_DNA"/>
</dbReference>
<dbReference type="CDD" id="cd06558">
    <property type="entry name" value="crotonase-like"/>
    <property type="match status" value="1"/>
</dbReference>
<evidence type="ECO:0000313" key="8">
    <source>
        <dbReference type="Proteomes" id="UP001595914"/>
    </source>
</evidence>
<gene>
    <name evidence="7" type="ORF">ACFO6S_06740</name>
</gene>
<dbReference type="Gene3D" id="3.90.226.10">
    <property type="entry name" value="2-enoyl-CoA Hydratase, Chain A, domain 1"/>
    <property type="match status" value="1"/>
</dbReference>
<dbReference type="InterPro" id="IPR018376">
    <property type="entry name" value="Enoyl-CoA_hyd/isom_CS"/>
</dbReference>
<dbReference type="PANTHER" id="PTHR43802:SF1">
    <property type="entry name" value="IP11341P-RELATED"/>
    <property type="match status" value="1"/>
</dbReference>
<proteinExistence type="inferred from homology"/>
<sequence>MSVRIERDRAVTTVVLHRPAARNAVDGPTAAALVDAFTSFDADDTAAVAVLFGDGGTFCAGADLKALGTADSNRLDRDGDGPMGPTRMRLGKPVIAAIAGHAVAGGLELALWCDLRIAEEDAVFGVFCRRWGVPLIDGGTVRLPRLIGAGRAMDLVLTGRPVGAQEALSMGLVNRVVPVGQARAEAEKLAAELSAFPQTCLRQDRLSLLGQEGLDEDAALREEFERGLVAVQADALSGAARFSAGEGRHGSFG</sequence>
<evidence type="ECO:0000256" key="6">
    <source>
        <dbReference type="RuleBase" id="RU003707"/>
    </source>
</evidence>
<dbReference type="PANTHER" id="PTHR43802">
    <property type="entry name" value="ENOYL-COA HYDRATASE"/>
    <property type="match status" value="1"/>
</dbReference>
<reference evidence="8" key="1">
    <citation type="journal article" date="2019" name="Int. J. Syst. Evol. Microbiol.">
        <title>The Global Catalogue of Microorganisms (GCM) 10K type strain sequencing project: providing services to taxonomists for standard genome sequencing and annotation.</title>
        <authorList>
            <consortium name="The Broad Institute Genomics Platform"/>
            <consortium name="The Broad Institute Genome Sequencing Center for Infectious Disease"/>
            <person name="Wu L."/>
            <person name="Ma J."/>
        </authorList>
    </citation>
    <scope>NUCLEOTIDE SEQUENCE [LARGE SCALE GENOMIC DNA]</scope>
    <source>
        <strain evidence="8">CCUG 54520</strain>
    </source>
</reference>
<name>A0ABV9FS54_9NOCA</name>
<keyword evidence="3" id="KW-0443">Lipid metabolism</keyword>
<accession>A0ABV9FS54</accession>
<comment type="caution">
    <text evidence="7">The sequence shown here is derived from an EMBL/GenBank/DDBJ whole genome shotgun (WGS) entry which is preliminary data.</text>
</comment>
<evidence type="ECO:0000256" key="5">
    <source>
        <dbReference type="ARBA" id="ARBA00023717"/>
    </source>
</evidence>
<evidence type="ECO:0000256" key="4">
    <source>
        <dbReference type="ARBA" id="ARBA00023709"/>
    </source>
</evidence>
<keyword evidence="8" id="KW-1185">Reference proteome</keyword>
<organism evidence="7 8">
    <name type="scientific">Rhodococcus kronopolitis</name>
    <dbReference type="NCBI Taxonomy" id="1460226"/>
    <lineage>
        <taxon>Bacteria</taxon>
        <taxon>Bacillati</taxon>
        <taxon>Actinomycetota</taxon>
        <taxon>Actinomycetes</taxon>
        <taxon>Mycobacteriales</taxon>
        <taxon>Nocardiaceae</taxon>
        <taxon>Rhodococcus</taxon>
    </lineage>
</organism>
<dbReference type="Proteomes" id="UP001595914">
    <property type="component" value="Unassembled WGS sequence"/>
</dbReference>
<evidence type="ECO:0000313" key="7">
    <source>
        <dbReference type="EMBL" id="MFC4603376.1"/>
    </source>
</evidence>
<dbReference type="InterPro" id="IPR001753">
    <property type="entry name" value="Enoyl-CoA_hydra/iso"/>
</dbReference>
<protein>
    <submittedName>
        <fullName evidence="7">Crotonase/enoyl-CoA hydratase family protein</fullName>
    </submittedName>
</protein>
<dbReference type="NCBIfam" id="NF006108">
    <property type="entry name" value="PRK08259.1"/>
    <property type="match status" value="1"/>
</dbReference>
<dbReference type="InterPro" id="IPR029045">
    <property type="entry name" value="ClpP/crotonase-like_dom_sf"/>
</dbReference>
<dbReference type="Gene3D" id="1.10.287.2460">
    <property type="match status" value="1"/>
</dbReference>
<comment type="catalytic activity">
    <reaction evidence="5">
        <text>a 4-saturated-(3S)-3-hydroxyacyl-CoA = a (3E)-enoyl-CoA + H2O</text>
        <dbReference type="Rhea" id="RHEA:20724"/>
        <dbReference type="ChEBI" id="CHEBI:15377"/>
        <dbReference type="ChEBI" id="CHEBI:58521"/>
        <dbReference type="ChEBI" id="CHEBI:137480"/>
        <dbReference type="EC" id="4.2.1.17"/>
    </reaction>
</comment>
<dbReference type="Pfam" id="PF00378">
    <property type="entry name" value="ECH_1"/>
    <property type="match status" value="1"/>
</dbReference>
<comment type="similarity">
    <text evidence="2 6">Belongs to the enoyl-CoA hydratase/isomerase family.</text>
</comment>